<gene>
    <name evidence="1" type="ORF">ACFYG5_11735</name>
</gene>
<sequence length="201" mass="21395">MGMRLDRAALLRRMTAQFATGRRTGICGSEEAAATCRSWLCLSTARWLAGLPALGNVLYAPSVMPCMLRGRPLSGLLVESADLAPLLHTRTLAFASAVTADGPREWMECRDAHECLLARLYLLPDTDYLAWDALCAGADIAAAGARADAFASPPAAVRVLRFRLRRFAAGLKLLGADAVASASPLGRDVAARIARDAATLR</sequence>
<dbReference type="RefSeq" id="WP_395116927.1">
    <property type="nucleotide sequence ID" value="NZ_CP170721.1"/>
</dbReference>
<name>A0AB74URA3_9GAMM</name>
<dbReference type="EMBL" id="CP170721">
    <property type="protein sequence ID" value="XIA17239.1"/>
    <property type="molecule type" value="Genomic_DNA"/>
</dbReference>
<reference evidence="1" key="1">
    <citation type="submission" date="2024-10" db="EMBL/GenBank/DDBJ databases">
        <authorList>
            <person name="Lesea H.P."/>
            <person name="Kuehl J.V."/>
            <person name="Chandonia J.-M."/>
        </authorList>
    </citation>
    <scope>NUCLEOTIDE SEQUENCE</scope>
    <source>
        <strain evidence="1">FW102-FHT14D07</strain>
    </source>
</reference>
<accession>A0AB74URA3</accession>
<evidence type="ECO:0000313" key="1">
    <source>
        <dbReference type="EMBL" id="XIA17239.1"/>
    </source>
</evidence>
<dbReference type="AlphaFoldDB" id="A0AB74URA3"/>
<protein>
    <submittedName>
        <fullName evidence="1">Uncharacterized protein</fullName>
    </submittedName>
</protein>
<organism evidence="1">
    <name type="scientific">Rhodanobacter sp. FW102-FHT14D07</name>
    <dbReference type="NCBI Taxonomy" id="3351462"/>
    <lineage>
        <taxon>Bacteria</taxon>
        <taxon>Pseudomonadati</taxon>
        <taxon>Pseudomonadota</taxon>
        <taxon>Gammaproteobacteria</taxon>
        <taxon>Lysobacterales</taxon>
        <taxon>Rhodanobacteraceae</taxon>
        <taxon>Rhodanobacter</taxon>
    </lineage>
</organism>
<proteinExistence type="predicted"/>